<dbReference type="InterPro" id="IPR045362">
    <property type="entry name" value="CIS_spike_tip"/>
</dbReference>
<dbReference type="EMBL" id="CWJL01000017">
    <property type="protein sequence ID" value="CRY68058.1"/>
    <property type="molecule type" value="Genomic_DNA"/>
</dbReference>
<reference evidence="4" key="1">
    <citation type="submission" date="2015-03" db="EMBL/GenBank/DDBJ databases">
        <authorList>
            <consortium name="Pathogen Informatics"/>
        </authorList>
    </citation>
    <scope>NUCLEOTIDE SEQUENCE [LARGE SCALE GENOMIC DNA]</scope>
    <source>
        <strain evidence="4">A125KOH2</strain>
    </source>
</reference>
<gene>
    <name evidence="1" type="ORF">ERS008529_01974</name>
    <name evidence="2" type="ORF">ERS137968_03156</name>
</gene>
<reference evidence="1" key="2">
    <citation type="submission" date="2015-03" db="EMBL/GenBank/DDBJ databases">
        <authorList>
            <person name="Murphy D."/>
        </authorList>
    </citation>
    <scope>NUCLEOTIDE SEQUENCE [LARGE SCALE GENOMIC DNA]</scope>
    <source>
        <strain evidence="1">A125KOH2</strain>
    </source>
</reference>
<evidence type="ECO:0000313" key="4">
    <source>
        <dbReference type="Proteomes" id="UP000045840"/>
    </source>
</evidence>
<accession>A0A0T9PMK0</accession>
<dbReference type="Proteomes" id="UP000044625">
    <property type="component" value="Unassembled WGS sequence"/>
</dbReference>
<protein>
    <submittedName>
        <fullName evidence="1">Uncharacterized protein</fullName>
    </submittedName>
</protein>
<name>A0A0T9PMK0_9GAMM</name>
<evidence type="ECO:0000313" key="3">
    <source>
        <dbReference type="Proteomes" id="UP000044625"/>
    </source>
</evidence>
<dbReference type="Proteomes" id="UP000045840">
    <property type="component" value="Unassembled WGS sequence"/>
</dbReference>
<dbReference type="OrthoDB" id="5518630at2"/>
<dbReference type="Pfam" id="PF19267">
    <property type="entry name" value="CIS_spike_tip"/>
    <property type="match status" value="1"/>
</dbReference>
<evidence type="ECO:0000313" key="1">
    <source>
        <dbReference type="EMBL" id="CNH72961.1"/>
    </source>
</evidence>
<dbReference type="STRING" id="1288385.ERS137968_03156"/>
<organism evidence="1 4">
    <name type="scientific">Yersinia pekkanenii</name>
    <dbReference type="NCBI Taxonomy" id="1288385"/>
    <lineage>
        <taxon>Bacteria</taxon>
        <taxon>Pseudomonadati</taxon>
        <taxon>Pseudomonadota</taxon>
        <taxon>Gammaproteobacteria</taxon>
        <taxon>Enterobacterales</taxon>
        <taxon>Yersiniaceae</taxon>
        <taxon>Yersinia</taxon>
    </lineage>
</organism>
<proteinExistence type="predicted"/>
<reference evidence="2 3" key="3">
    <citation type="submission" date="2015-03" db="EMBL/GenBank/DDBJ databases">
        <authorList>
            <consortium name="Pathogen Informatics"/>
            <person name="Murphy D."/>
        </authorList>
    </citation>
    <scope>NUCLEOTIDE SEQUENCE [LARGE SCALE GENOMIC DNA]</scope>
    <source>
        <strain evidence="2">Type strain: CIP110230</strain>
        <strain evidence="3">type strain: CIP110230</strain>
    </source>
</reference>
<dbReference type="AlphaFoldDB" id="A0A0T9PMK0"/>
<dbReference type="RefSeq" id="WP_049612729.1">
    <property type="nucleotide sequence ID" value="NZ_CAWMMU010000017.1"/>
</dbReference>
<evidence type="ECO:0000313" key="2">
    <source>
        <dbReference type="EMBL" id="CRY68058.1"/>
    </source>
</evidence>
<keyword evidence="3" id="KW-1185">Reference proteome</keyword>
<dbReference type="EMBL" id="CQAZ01000015">
    <property type="protein sequence ID" value="CNH72961.1"/>
    <property type="molecule type" value="Genomic_DNA"/>
</dbReference>
<sequence>MSEAIVIDGDLLMFEPMFGARTVQVISPGIIRGTGHAQINGKKLCILGDEAQVNVPAVYYSSQFPTQGTGTITISLLDSSQQALHRTSGAPLIVKGQQFTATFLVEVPAMAPNMAPDNLSPSSGKGRFITQQNFATVN</sequence>